<gene>
    <name evidence="1" type="ORF">SAMN05216598_5806</name>
</gene>
<proteinExistence type="predicted"/>
<evidence type="ECO:0000313" key="2">
    <source>
        <dbReference type="Proteomes" id="UP000199524"/>
    </source>
</evidence>
<organism evidence="1 2">
    <name type="scientific">Pseudomonas asplenii</name>
    <dbReference type="NCBI Taxonomy" id="53407"/>
    <lineage>
        <taxon>Bacteria</taxon>
        <taxon>Pseudomonadati</taxon>
        <taxon>Pseudomonadota</taxon>
        <taxon>Gammaproteobacteria</taxon>
        <taxon>Pseudomonadales</taxon>
        <taxon>Pseudomonadaceae</taxon>
        <taxon>Pseudomonas</taxon>
    </lineage>
</organism>
<protein>
    <recommendedName>
        <fullName evidence="3">Pentapeptide repeat-containing protein</fullName>
    </recommendedName>
</protein>
<dbReference type="Gene3D" id="2.160.20.80">
    <property type="entry name" value="E3 ubiquitin-protein ligase SopA"/>
    <property type="match status" value="1"/>
</dbReference>
<dbReference type="Proteomes" id="UP000199524">
    <property type="component" value="Chromosome I"/>
</dbReference>
<keyword evidence="2" id="KW-1185">Reference proteome</keyword>
<reference evidence="2" key="1">
    <citation type="submission" date="2016-10" db="EMBL/GenBank/DDBJ databases">
        <authorList>
            <person name="Varghese N."/>
            <person name="Submissions S."/>
        </authorList>
    </citation>
    <scope>NUCLEOTIDE SEQUENCE [LARGE SCALE GENOMIC DNA]</scope>
    <source>
        <strain evidence="2">ATCC 23835</strain>
    </source>
</reference>
<evidence type="ECO:0000313" key="1">
    <source>
        <dbReference type="EMBL" id="SDT44932.1"/>
    </source>
</evidence>
<sequence>MSTIGNLLRSLIPLHNRRPKAGQAPLVVGTDRYRPSWPGQDPIAEPSRIERDMTLLGLKDSMDSARDFIASTPALRAYPLYGLLELMVASAIRFPNILRSWDGVALEGGGRVSLHVQKKLFDLRVPTTLSPQMTKALKNCALNIAANLDGSTAPLPFDDIDIHQPFRHWNKNTICQVLRTLQVTNVNMTGADLSGGDLAGVRFFGQYHEANFMAANLKGALLSSGFKGNNFNYCDLRHAMLSGYLEQCTFKGAKVNTVTLKQARSELSGAVLTP</sequence>
<name>A0A1H2AGR7_9PSED</name>
<dbReference type="AlphaFoldDB" id="A0A1H2AGR7"/>
<dbReference type="EMBL" id="LT629777">
    <property type="protein sequence ID" value="SDT44932.1"/>
    <property type="molecule type" value="Genomic_DNA"/>
</dbReference>
<accession>A0A1H2AGR7</accession>
<evidence type="ECO:0008006" key="3">
    <source>
        <dbReference type="Google" id="ProtNLM"/>
    </source>
</evidence>
<dbReference type="SUPFAM" id="SSF141571">
    <property type="entry name" value="Pentapeptide repeat-like"/>
    <property type="match status" value="1"/>
</dbReference>